<dbReference type="InterPro" id="IPR026590">
    <property type="entry name" value="Ssirtuin_cat_dom"/>
</dbReference>
<sequence length="234" mass="25651">MSRGVGILEQFSLWLPPGRAEGRLTWKALFGNVINMEEKIKALRDALKKADQVAVLTGAGISAESGVPTFRGDEGIWKNYRATDLATPEAFARDPELVWRFYNWRRELISKVTYNPAHKALVELEGLVSGFTLISQNVDGLHLLAGSQNLLEIHGNLWKVRCTKCQKITLDRSPDLGTSPKCKSCGGLLRPHVVWFGEALDPAILNKSVEASRTSQVMLVIGTSSVVQPAASLA</sequence>
<organism evidence="4">
    <name type="scientific">marine sediment metagenome</name>
    <dbReference type="NCBI Taxonomy" id="412755"/>
    <lineage>
        <taxon>unclassified sequences</taxon>
        <taxon>metagenomes</taxon>
        <taxon>ecological metagenomes</taxon>
    </lineage>
</organism>
<dbReference type="InterPro" id="IPR050134">
    <property type="entry name" value="NAD-dep_sirtuin_deacylases"/>
</dbReference>
<reference evidence="4" key="1">
    <citation type="journal article" date="2014" name="Front. Microbiol.">
        <title>High frequency of phylogenetically diverse reductive dehalogenase-homologous genes in deep subseafloor sedimentary metagenomes.</title>
        <authorList>
            <person name="Kawai M."/>
            <person name="Futagami T."/>
            <person name="Toyoda A."/>
            <person name="Takaki Y."/>
            <person name="Nishi S."/>
            <person name="Hori S."/>
            <person name="Arai W."/>
            <person name="Tsubouchi T."/>
            <person name="Morono Y."/>
            <person name="Uchiyama I."/>
            <person name="Ito T."/>
            <person name="Fujiyama A."/>
            <person name="Inagaki F."/>
            <person name="Takami H."/>
        </authorList>
    </citation>
    <scope>NUCLEOTIDE SEQUENCE</scope>
    <source>
        <strain evidence="4">Expedition CK06-06</strain>
    </source>
</reference>
<keyword evidence="1" id="KW-0808">Transferase</keyword>
<dbReference type="GO" id="GO:0036055">
    <property type="term" value="F:protein-succinyllysine desuccinylase activity"/>
    <property type="evidence" value="ECO:0007669"/>
    <property type="project" value="InterPro"/>
</dbReference>
<dbReference type="InterPro" id="IPR027546">
    <property type="entry name" value="Sirtuin_class_III"/>
</dbReference>
<comment type="caution">
    <text evidence="4">The sequence shown here is derived from an EMBL/GenBank/DDBJ whole genome shotgun (WGS) entry which is preliminary data.</text>
</comment>
<dbReference type="PANTHER" id="PTHR11085:SF4">
    <property type="entry name" value="NAD-DEPENDENT PROTEIN DEACYLASE"/>
    <property type="match status" value="1"/>
</dbReference>
<dbReference type="SUPFAM" id="SSF52467">
    <property type="entry name" value="DHS-like NAD/FAD-binding domain"/>
    <property type="match status" value="1"/>
</dbReference>
<dbReference type="GO" id="GO:0017136">
    <property type="term" value="F:histone deacetylase activity, NAD-dependent"/>
    <property type="evidence" value="ECO:0007669"/>
    <property type="project" value="TreeGrafter"/>
</dbReference>
<dbReference type="AlphaFoldDB" id="X0TNV3"/>
<protein>
    <recommendedName>
        <fullName evidence="3">Deacetylase sirtuin-type domain-containing protein</fullName>
    </recommendedName>
</protein>
<name>X0TNV3_9ZZZZ</name>
<feature type="non-terminal residue" evidence="4">
    <location>
        <position position="234"/>
    </location>
</feature>
<evidence type="ECO:0000256" key="1">
    <source>
        <dbReference type="ARBA" id="ARBA00022679"/>
    </source>
</evidence>
<dbReference type="GO" id="GO:0036054">
    <property type="term" value="F:protein-malonyllysine demalonylase activity"/>
    <property type="evidence" value="ECO:0007669"/>
    <property type="project" value="InterPro"/>
</dbReference>
<dbReference type="InterPro" id="IPR029035">
    <property type="entry name" value="DHS-like_NAD/FAD-binding_dom"/>
</dbReference>
<dbReference type="Pfam" id="PF02146">
    <property type="entry name" value="SIR2"/>
    <property type="match status" value="1"/>
</dbReference>
<dbReference type="CDD" id="cd01412">
    <property type="entry name" value="SIRT5_Af1_CobB"/>
    <property type="match status" value="1"/>
</dbReference>
<evidence type="ECO:0000313" key="4">
    <source>
        <dbReference type="EMBL" id="GAF89822.1"/>
    </source>
</evidence>
<proteinExistence type="predicted"/>
<dbReference type="Gene3D" id="3.40.50.1220">
    <property type="entry name" value="TPP-binding domain"/>
    <property type="match status" value="1"/>
</dbReference>
<dbReference type="PROSITE" id="PS50305">
    <property type="entry name" value="SIRTUIN"/>
    <property type="match status" value="1"/>
</dbReference>
<dbReference type="Gene3D" id="3.30.1600.10">
    <property type="entry name" value="SIR2/SIRT2 'Small Domain"/>
    <property type="match status" value="1"/>
</dbReference>
<evidence type="ECO:0000256" key="2">
    <source>
        <dbReference type="ARBA" id="ARBA00023027"/>
    </source>
</evidence>
<dbReference type="PANTHER" id="PTHR11085">
    <property type="entry name" value="NAD-DEPENDENT PROTEIN DEACYLASE SIRTUIN-5, MITOCHONDRIAL-RELATED"/>
    <property type="match status" value="1"/>
</dbReference>
<keyword evidence="2" id="KW-0520">NAD</keyword>
<gene>
    <name evidence="4" type="ORF">S01H1_20791</name>
</gene>
<dbReference type="InterPro" id="IPR003000">
    <property type="entry name" value="Sirtuin"/>
</dbReference>
<accession>X0TNV3</accession>
<dbReference type="EMBL" id="BARS01011429">
    <property type="protein sequence ID" value="GAF89822.1"/>
    <property type="molecule type" value="Genomic_DNA"/>
</dbReference>
<feature type="domain" description="Deacetylase sirtuin-type" evidence="3">
    <location>
        <begin position="33"/>
        <end position="234"/>
    </location>
</feature>
<dbReference type="InterPro" id="IPR026591">
    <property type="entry name" value="Sirtuin_cat_small_dom_sf"/>
</dbReference>
<evidence type="ECO:0000259" key="3">
    <source>
        <dbReference type="PROSITE" id="PS50305"/>
    </source>
</evidence>
<dbReference type="GO" id="GO:0070403">
    <property type="term" value="F:NAD+ binding"/>
    <property type="evidence" value="ECO:0007669"/>
    <property type="project" value="InterPro"/>
</dbReference>